<evidence type="ECO:0000313" key="11">
    <source>
        <dbReference type="Proteomes" id="UP000180235"/>
    </source>
</evidence>
<dbReference type="PANTHER" id="PTHR42829:SF2">
    <property type="entry name" value="NADH-UBIQUINONE OXIDOREDUCTASE CHAIN 5"/>
    <property type="match status" value="1"/>
</dbReference>
<feature type="transmembrane region" description="Helical" evidence="7">
    <location>
        <begin position="185"/>
        <end position="203"/>
    </location>
</feature>
<dbReference type="OrthoDB" id="9807568at2"/>
<dbReference type="STRING" id="1188229.GlitD10_0912"/>
<evidence type="ECO:0000256" key="4">
    <source>
        <dbReference type="ARBA" id="ARBA00023136"/>
    </source>
</evidence>
<feature type="transmembrane region" description="Helical" evidence="7">
    <location>
        <begin position="92"/>
        <end position="113"/>
    </location>
</feature>
<gene>
    <name evidence="10" type="primary">ndhF-1</name>
    <name evidence="10" type="ORF">GlitD10_0912</name>
</gene>
<keyword evidence="3 7" id="KW-1133">Transmembrane helix</keyword>
<evidence type="ECO:0000256" key="3">
    <source>
        <dbReference type="ARBA" id="ARBA00022989"/>
    </source>
</evidence>
<feature type="transmembrane region" description="Helical" evidence="7">
    <location>
        <begin position="209"/>
        <end position="229"/>
    </location>
</feature>
<dbReference type="InterPro" id="IPR001750">
    <property type="entry name" value="ND/Mrp_TM"/>
</dbReference>
<feature type="transmembrane region" description="Helical" evidence="7">
    <location>
        <begin position="40"/>
        <end position="65"/>
    </location>
</feature>
<reference evidence="10 11" key="1">
    <citation type="submission" date="2016-10" db="EMBL/GenBank/DDBJ databases">
        <title>Description of Gloeomargarita lithophora gen. nov., sp. nov., a thylakoid-bearing basal-branching cyanobacterium with intracellular carbonates, and proposal for Gloeomargaritales ord. nov.</title>
        <authorList>
            <person name="Moreira D."/>
            <person name="Tavera R."/>
            <person name="Benzerara K."/>
            <person name="Skouri-Panet F."/>
            <person name="Couradeau E."/>
            <person name="Gerard E."/>
            <person name="Loussert C."/>
            <person name="Novelo E."/>
            <person name="Zivanovic Y."/>
            <person name="Lopez-Garcia P."/>
        </authorList>
    </citation>
    <scope>NUCLEOTIDE SEQUENCE [LARGE SCALE GENOMIC DNA]</scope>
    <source>
        <strain evidence="10 11">D10</strain>
    </source>
</reference>
<comment type="function">
    <text evidence="5">NDH-1 shuttles electrons from NAD(P)H, via FMN and iron-sulfur (Fe-S) centers, to quinones in the respiratory chain. The immediate electron acceptor for the enzyme in this species is believed to be plastoquinone. Couples the redox reaction to proton translocation (for every two electrons transferred, four hydrogen ions are translocated across the cytoplasmic membrane), and thus conserves the redox energy in a proton gradient.</text>
</comment>
<dbReference type="PRINTS" id="PR01434">
    <property type="entry name" value="NADHDHGNASE5"/>
</dbReference>
<keyword evidence="4 7" id="KW-0472">Membrane</keyword>
<dbReference type="EC" id="1.6.5.3" evidence="10"/>
<evidence type="ECO:0000259" key="8">
    <source>
        <dbReference type="Pfam" id="PF00361"/>
    </source>
</evidence>
<feature type="transmembrane region" description="Helical" evidence="7">
    <location>
        <begin position="407"/>
        <end position="428"/>
    </location>
</feature>
<proteinExistence type="predicted"/>
<feature type="transmembrane region" description="Helical" evidence="7">
    <location>
        <begin position="449"/>
        <end position="471"/>
    </location>
</feature>
<dbReference type="AlphaFoldDB" id="A0A1J0ABC3"/>
<feature type="transmembrane region" description="Helical" evidence="7">
    <location>
        <begin position="6"/>
        <end position="28"/>
    </location>
</feature>
<feature type="transmembrane region" description="Helical" evidence="7">
    <location>
        <begin position="125"/>
        <end position="148"/>
    </location>
</feature>
<dbReference type="KEGG" id="glt:GlitD10_0912"/>
<sequence>MNQLILATVWLIPAYGLLGALVTLPWSLGLIQRTGSRPAAYLNILASVVAFLHGAWALVVGGGLAPQELTFHWLQVADLDLTLAVRLSPQSLLALTTVTTLTLIAQIFALGYMEKDWSLARFYGLMGFFEAALGGIALSDSLILSYMLLELLTLSTYLLVGFWYAQPLVVTAARDAFLTKRIGDVLFLMGVVALSSLGAGLTFTEISHWAATATLSPTVWALLGLALIAGPTGKCAQFPLHLWLDEAMEGPNPASILRNSIVVSAGAYVLDQLEPVLARSPVALDTLVILGTITAVGASLMAMAQIDMKRTLSHSTSAYLGLVFICVGLKQQEIAFLLLFAHGVAKALLFMSTGGIILTTSSQDITEMGGIWRRLPVTTTSFVVGALGLMGLFPLGIFWVFCRWFATVPGWILGLILLVNFLSALNLTRVFRLVFLGTTQPKTRRTPEVAWPMAVPMVAMIVITLLTPFFLNAGQITLGWEQSGKVLLLVITGILGCITGASLGLQRQWLRSTQTFWRFSQDFLAYDFYMERVYQATVVQWVRQISRLTAWLDRYVVDGLVNLVGVSTIFSGQLLRYSANGKSQVYLLTILIGVLVVFGFFLNGGK</sequence>
<feature type="transmembrane region" description="Helical" evidence="7">
    <location>
        <begin position="336"/>
        <end position="358"/>
    </location>
</feature>
<evidence type="ECO:0000259" key="9">
    <source>
        <dbReference type="Pfam" id="PF00662"/>
    </source>
</evidence>
<dbReference type="NCBIfam" id="TIGR01960">
    <property type="entry name" value="ndhF3_CO2"/>
    <property type="match status" value="1"/>
</dbReference>
<keyword evidence="2 6" id="KW-0812">Transmembrane</keyword>
<dbReference type="InterPro" id="IPR010217">
    <property type="entry name" value="NU5C2"/>
</dbReference>
<dbReference type="PANTHER" id="PTHR42829">
    <property type="entry name" value="NADH-UBIQUINONE OXIDOREDUCTASE CHAIN 5"/>
    <property type="match status" value="1"/>
</dbReference>
<evidence type="ECO:0000256" key="2">
    <source>
        <dbReference type="ARBA" id="ARBA00022692"/>
    </source>
</evidence>
<dbReference type="RefSeq" id="WP_071453844.1">
    <property type="nucleotide sequence ID" value="NZ_CP017675.1"/>
</dbReference>
<dbReference type="NCBIfam" id="NF005633">
    <property type="entry name" value="PRK07390.1"/>
    <property type="match status" value="1"/>
</dbReference>
<dbReference type="GO" id="GO:0012505">
    <property type="term" value="C:endomembrane system"/>
    <property type="evidence" value="ECO:0007669"/>
    <property type="project" value="UniProtKB-SubCell"/>
</dbReference>
<evidence type="ECO:0000313" key="10">
    <source>
        <dbReference type="EMBL" id="APB33230.1"/>
    </source>
</evidence>
<dbReference type="GO" id="GO:0042773">
    <property type="term" value="P:ATP synthesis coupled electron transport"/>
    <property type="evidence" value="ECO:0007669"/>
    <property type="project" value="InterPro"/>
</dbReference>
<dbReference type="InterPro" id="IPR003945">
    <property type="entry name" value="NU5C-like"/>
</dbReference>
<name>A0A1J0ABC3_9CYAN</name>
<dbReference type="GO" id="GO:0008137">
    <property type="term" value="F:NADH dehydrogenase (ubiquinone) activity"/>
    <property type="evidence" value="ECO:0007669"/>
    <property type="project" value="InterPro"/>
</dbReference>
<dbReference type="Pfam" id="PF00662">
    <property type="entry name" value="Proton_antipo_N"/>
    <property type="match status" value="1"/>
</dbReference>
<evidence type="ECO:0000256" key="7">
    <source>
        <dbReference type="SAM" id="Phobius"/>
    </source>
</evidence>
<dbReference type="Gene3D" id="1.20.5.2700">
    <property type="match status" value="1"/>
</dbReference>
<feature type="transmembrane region" description="Helical" evidence="7">
    <location>
        <begin position="282"/>
        <end position="304"/>
    </location>
</feature>
<protein>
    <submittedName>
        <fullName evidence="10">NAD(P)H dehydrogenase subunit NdhF3 family protein</fullName>
        <ecNumber evidence="10">1.6.5.3</ecNumber>
    </submittedName>
</protein>
<evidence type="ECO:0000256" key="1">
    <source>
        <dbReference type="ARBA" id="ARBA00004127"/>
    </source>
</evidence>
<feature type="domain" description="NADH:quinone oxidoreductase/Mrp antiporter transmembrane" evidence="8">
    <location>
        <begin position="139"/>
        <end position="419"/>
    </location>
</feature>
<dbReference type="EMBL" id="CP017675">
    <property type="protein sequence ID" value="APB33230.1"/>
    <property type="molecule type" value="Genomic_DNA"/>
</dbReference>
<evidence type="ECO:0000256" key="5">
    <source>
        <dbReference type="ARBA" id="ARBA00025624"/>
    </source>
</evidence>
<organism evidence="10 11">
    <name type="scientific">Gloeomargarita lithophora Alchichica-D10</name>
    <dbReference type="NCBI Taxonomy" id="1188229"/>
    <lineage>
        <taxon>Bacteria</taxon>
        <taxon>Bacillati</taxon>
        <taxon>Cyanobacteriota</taxon>
        <taxon>Cyanophyceae</taxon>
        <taxon>Gloeomargaritales</taxon>
        <taxon>Gloeomargaritaceae</taxon>
        <taxon>Gloeomargarita</taxon>
    </lineage>
</organism>
<keyword evidence="11" id="KW-1185">Reference proteome</keyword>
<dbReference type="GO" id="GO:0016020">
    <property type="term" value="C:membrane"/>
    <property type="evidence" value="ECO:0007669"/>
    <property type="project" value="UniProtKB-SubCell"/>
</dbReference>
<feature type="domain" description="NADH-Ubiquinone oxidoreductase (complex I) chain 5 N-terminal" evidence="9">
    <location>
        <begin position="73"/>
        <end position="123"/>
    </location>
</feature>
<feature type="transmembrane region" description="Helical" evidence="7">
    <location>
        <begin position="585"/>
        <end position="602"/>
    </location>
</feature>
<feature type="transmembrane region" description="Helical" evidence="7">
    <location>
        <begin position="486"/>
        <end position="505"/>
    </location>
</feature>
<dbReference type="Pfam" id="PF00361">
    <property type="entry name" value="Proton_antipo_M"/>
    <property type="match status" value="1"/>
</dbReference>
<dbReference type="GO" id="GO:0003954">
    <property type="term" value="F:NADH dehydrogenase activity"/>
    <property type="evidence" value="ECO:0007669"/>
    <property type="project" value="TreeGrafter"/>
</dbReference>
<dbReference type="Proteomes" id="UP000180235">
    <property type="component" value="Chromosome"/>
</dbReference>
<dbReference type="InterPro" id="IPR001516">
    <property type="entry name" value="Proton_antipo_N"/>
</dbReference>
<evidence type="ECO:0000256" key="6">
    <source>
        <dbReference type="RuleBase" id="RU000320"/>
    </source>
</evidence>
<dbReference type="GO" id="GO:0015990">
    <property type="term" value="P:electron transport coupled proton transport"/>
    <property type="evidence" value="ECO:0007669"/>
    <property type="project" value="TreeGrafter"/>
</dbReference>
<feature type="transmembrane region" description="Helical" evidence="7">
    <location>
        <begin position="379"/>
        <end position="401"/>
    </location>
</feature>
<comment type="subcellular location">
    <subcellularLocation>
        <location evidence="1">Endomembrane system</location>
        <topology evidence="1">Multi-pass membrane protein</topology>
    </subcellularLocation>
    <subcellularLocation>
        <location evidence="6">Membrane</location>
        <topology evidence="6">Multi-pass membrane protein</topology>
    </subcellularLocation>
</comment>
<keyword evidence="10" id="KW-0560">Oxidoreductase</keyword>
<accession>A0A1J0ABC3</accession>